<sequence length="172" mass="16960">MDKANIIISIIIVLCIAAAVTAYGITNTENPIFSNLSSMGANDAGNGIGNNTTLGNHSSSVATTAGSSSSSGSGSGSSSSDSGSSSSSSSSSPAPSSSDSGDSNSDDSGSTSTQMSYSDAQAIAADSVLEDGCYVGDGYYSDGVWYFNIYDQDGNLVDTISVDDASGSTGRG</sequence>
<evidence type="ECO:0000256" key="1">
    <source>
        <dbReference type="SAM" id="MobiDB-lite"/>
    </source>
</evidence>
<evidence type="ECO:0000313" key="3">
    <source>
        <dbReference type="Proteomes" id="UP000783037"/>
    </source>
</evidence>
<organism evidence="2 3">
    <name type="scientific">Methanobrevibacter thaueri</name>
    <dbReference type="NCBI Taxonomy" id="190975"/>
    <lineage>
        <taxon>Archaea</taxon>
        <taxon>Methanobacteriati</taxon>
        <taxon>Methanobacteriota</taxon>
        <taxon>Methanomada group</taxon>
        <taxon>Methanobacteria</taxon>
        <taxon>Methanobacteriales</taxon>
        <taxon>Methanobacteriaceae</taxon>
        <taxon>Methanobrevibacter</taxon>
    </lineage>
</organism>
<comment type="caution">
    <text evidence="2">The sequence shown here is derived from an EMBL/GenBank/DDBJ whole genome shotgun (WGS) entry which is preliminary data.</text>
</comment>
<protein>
    <submittedName>
        <fullName evidence="2">Endoglucanase</fullName>
    </submittedName>
</protein>
<dbReference type="EMBL" id="SUTK01000001">
    <property type="protein sequence ID" value="MBE6500866.1"/>
    <property type="molecule type" value="Genomic_DNA"/>
</dbReference>
<name>A0A8T3V5L2_9EURY</name>
<proteinExistence type="predicted"/>
<reference evidence="2" key="1">
    <citation type="submission" date="2019-04" db="EMBL/GenBank/DDBJ databases">
        <title>Evolution of Biomass-Degrading Anaerobic Consortia Revealed by Metagenomics.</title>
        <authorList>
            <person name="Peng X."/>
        </authorList>
    </citation>
    <scope>NUCLEOTIDE SEQUENCE</scope>
    <source>
        <strain evidence="2">SIG18</strain>
    </source>
</reference>
<accession>A0A8T3V5L2</accession>
<feature type="compositionally biased region" description="Low complexity" evidence="1">
    <location>
        <begin position="48"/>
        <end position="112"/>
    </location>
</feature>
<feature type="region of interest" description="Disordered" evidence="1">
    <location>
        <begin position="48"/>
        <end position="115"/>
    </location>
</feature>
<gene>
    <name evidence="2" type="ORF">E7Z79_00285</name>
</gene>
<dbReference type="RefSeq" id="WP_303738016.1">
    <property type="nucleotide sequence ID" value="NZ_SUTK01000001.1"/>
</dbReference>
<dbReference type="AlphaFoldDB" id="A0A8T3V5L2"/>
<dbReference type="Proteomes" id="UP000783037">
    <property type="component" value="Unassembled WGS sequence"/>
</dbReference>
<evidence type="ECO:0000313" key="2">
    <source>
        <dbReference type="EMBL" id="MBE6500866.1"/>
    </source>
</evidence>